<comment type="similarity">
    <text evidence="8 9">Belongs to the TonB-dependent receptor family.</text>
</comment>
<keyword evidence="13" id="KW-0675">Receptor</keyword>
<dbReference type="Gene3D" id="2.170.130.10">
    <property type="entry name" value="TonB-dependent receptor, plug domain"/>
    <property type="match status" value="1"/>
</dbReference>
<dbReference type="InterPro" id="IPR037066">
    <property type="entry name" value="Plug_dom_sf"/>
</dbReference>
<dbReference type="InterPro" id="IPR012910">
    <property type="entry name" value="Plug_dom"/>
</dbReference>
<evidence type="ECO:0000256" key="4">
    <source>
        <dbReference type="ARBA" id="ARBA00022692"/>
    </source>
</evidence>
<evidence type="ECO:0000256" key="2">
    <source>
        <dbReference type="ARBA" id="ARBA00022448"/>
    </source>
</evidence>
<dbReference type="InterPro" id="IPR039426">
    <property type="entry name" value="TonB-dep_rcpt-like"/>
</dbReference>
<keyword evidence="5 9" id="KW-0798">TonB box</keyword>
<dbReference type="AlphaFoldDB" id="A0A3T0EA89"/>
<name>A0A3T0EA89_9PROT</name>
<feature type="domain" description="TonB-dependent receptor plug" evidence="12">
    <location>
        <begin position="67"/>
        <end position="186"/>
    </location>
</feature>
<dbReference type="SUPFAM" id="SSF56935">
    <property type="entry name" value="Porins"/>
    <property type="match status" value="1"/>
</dbReference>
<dbReference type="OrthoDB" id="7394476at2"/>
<gene>
    <name evidence="13" type="ORF">X907_1615</name>
</gene>
<keyword evidence="4 8" id="KW-0812">Transmembrane</keyword>
<keyword evidence="7 8" id="KW-0998">Cell outer membrane</keyword>
<dbReference type="Pfam" id="PF00593">
    <property type="entry name" value="TonB_dep_Rec_b-barrel"/>
    <property type="match status" value="1"/>
</dbReference>
<dbReference type="Gene3D" id="2.40.170.20">
    <property type="entry name" value="TonB-dependent receptor, beta-barrel domain"/>
    <property type="match status" value="1"/>
</dbReference>
<evidence type="ECO:0000313" key="13">
    <source>
        <dbReference type="EMBL" id="AZU04147.1"/>
    </source>
</evidence>
<dbReference type="PANTHER" id="PTHR47234">
    <property type="match status" value="1"/>
</dbReference>
<feature type="signal peptide" evidence="10">
    <location>
        <begin position="1"/>
        <end position="35"/>
    </location>
</feature>
<evidence type="ECO:0000256" key="5">
    <source>
        <dbReference type="ARBA" id="ARBA00023077"/>
    </source>
</evidence>
<dbReference type="Pfam" id="PF07715">
    <property type="entry name" value="Plug"/>
    <property type="match status" value="1"/>
</dbReference>
<evidence type="ECO:0000259" key="12">
    <source>
        <dbReference type="Pfam" id="PF07715"/>
    </source>
</evidence>
<dbReference type="GO" id="GO:0009279">
    <property type="term" value="C:cell outer membrane"/>
    <property type="evidence" value="ECO:0007669"/>
    <property type="project" value="UniProtKB-SubCell"/>
</dbReference>
<evidence type="ECO:0000256" key="10">
    <source>
        <dbReference type="SAM" id="SignalP"/>
    </source>
</evidence>
<keyword evidence="10" id="KW-0732">Signal</keyword>
<keyword evidence="2 8" id="KW-0813">Transport</keyword>
<proteinExistence type="inferred from homology"/>
<evidence type="ECO:0000256" key="7">
    <source>
        <dbReference type="ARBA" id="ARBA00023237"/>
    </source>
</evidence>
<accession>A0A3T0EA89</accession>
<keyword evidence="14" id="KW-1185">Reference proteome</keyword>
<dbReference type="PANTHER" id="PTHR47234:SF3">
    <property type="entry name" value="SECRETIN_TONB SHORT N-TERMINAL DOMAIN-CONTAINING PROTEIN"/>
    <property type="match status" value="1"/>
</dbReference>
<evidence type="ECO:0000256" key="3">
    <source>
        <dbReference type="ARBA" id="ARBA00022452"/>
    </source>
</evidence>
<organism evidence="13 14">
    <name type="scientific">Glycocaulis alkaliphilus</name>
    <dbReference type="NCBI Taxonomy" id="1434191"/>
    <lineage>
        <taxon>Bacteria</taxon>
        <taxon>Pseudomonadati</taxon>
        <taxon>Pseudomonadota</taxon>
        <taxon>Alphaproteobacteria</taxon>
        <taxon>Maricaulales</taxon>
        <taxon>Maricaulaceae</taxon>
        <taxon>Glycocaulis</taxon>
    </lineage>
</organism>
<evidence type="ECO:0000259" key="11">
    <source>
        <dbReference type="Pfam" id="PF00593"/>
    </source>
</evidence>
<dbReference type="InterPro" id="IPR036942">
    <property type="entry name" value="Beta-barrel_TonB_sf"/>
</dbReference>
<dbReference type="KEGG" id="gak:X907_1615"/>
<feature type="domain" description="TonB-dependent receptor-like beta-barrel" evidence="11">
    <location>
        <begin position="322"/>
        <end position="784"/>
    </location>
</feature>
<evidence type="ECO:0000256" key="6">
    <source>
        <dbReference type="ARBA" id="ARBA00023136"/>
    </source>
</evidence>
<dbReference type="InterPro" id="IPR000531">
    <property type="entry name" value="Beta-barrel_TonB"/>
</dbReference>
<sequence>MNESGNIMKKTLLAQAGMVALATASVTGLAPAVMAQAPNDASARSQVEVITVTTGTRRQGRTDTQSLVPIDVISPDELVSTGYVDVNDALRTSVPAFNVQRLPLNDGSSFVRPATLRASPADHVLLLLNGQRRHRSSVVQIGTGHATTSGSQGQDFNMIPPIALGSIEVLRDGASAQYGSDAIAGVINMNLRDSNEGATISAHAGRFYDGGDVLDLQGNIGLPLTANGFLNLSFQATEESGTYRHGPHAGAEALRAQGVQNVPLHPINLGDPAYSAIKTSWNAGLDLGNGMDAYLFGNAAFTDSEVGFVYRQSQAAGGLGQHATYAPSAFQGTPAHPEAFDLAAIYPGGYVPMFGGEQTDFSTVIGVRREESDSFGWDVSARWGQNEIDYRISNTINASMGVDSPTSFRPGSLRQREYQLNADFYKSFGVAAFASDLFFFGGLSYRNEAYTIGVGDPASYRIGPLRDLPVGANGFQGFSPDAAGEFETDSIAAYLEVEADITNRWSFAAALRFEDYEAFGDNLSYKLATRYDLTDNFAIRGAVSTGFRAPAAGQLFGQSQTSQLNMGDFVLDAVLVPGSAEAQIFGSTPLVPETSTSISGGFVLTAGALSATLDFYQIDVDDRLLLNDSITTNATQRAQLAALGYPNGGSVQTVRYFQNRLDTRVRGFDLVASYLFDWDNGQTTNLSLATNYNEQSLRSDPAGVFSPAKVQEFERGTPRWRSNITLTHTVADFELMGRAVYYGTWRRLDGATNFLPRDAEVLYDAEVRYRGFENVTVTLGGRNLGNTYPPGRSAALDSMGMIYDNHSVFGTSGGYYYLGLSYDF</sequence>
<evidence type="ECO:0000313" key="14">
    <source>
        <dbReference type="Proteomes" id="UP000286954"/>
    </source>
</evidence>
<dbReference type="PROSITE" id="PS52016">
    <property type="entry name" value="TONB_DEPENDENT_REC_3"/>
    <property type="match status" value="1"/>
</dbReference>
<evidence type="ECO:0000256" key="9">
    <source>
        <dbReference type="RuleBase" id="RU003357"/>
    </source>
</evidence>
<dbReference type="Proteomes" id="UP000286954">
    <property type="component" value="Chromosome"/>
</dbReference>
<reference evidence="13 14" key="1">
    <citation type="submission" date="2016-12" db="EMBL/GenBank/DDBJ databases">
        <title>The genome of dimorphic prosthecate Glycocaulis alkaliphilus 6b-8t, isolated from crude oil dictates its adaptability in petroleum environments.</title>
        <authorList>
            <person name="Wu X.-L."/>
            <person name="Geng S."/>
        </authorList>
    </citation>
    <scope>NUCLEOTIDE SEQUENCE [LARGE SCALE GENOMIC DNA]</scope>
    <source>
        <strain evidence="13 14">6B-8</strain>
    </source>
</reference>
<keyword evidence="6 8" id="KW-0472">Membrane</keyword>
<comment type="subcellular location">
    <subcellularLocation>
        <location evidence="1 8">Cell outer membrane</location>
        <topology evidence="1 8">Multi-pass membrane protein</topology>
    </subcellularLocation>
</comment>
<feature type="chain" id="PRO_5019480955" evidence="10">
    <location>
        <begin position="36"/>
        <end position="824"/>
    </location>
</feature>
<dbReference type="EMBL" id="CP018911">
    <property type="protein sequence ID" value="AZU04147.1"/>
    <property type="molecule type" value="Genomic_DNA"/>
</dbReference>
<protein>
    <submittedName>
        <fullName evidence="13">TonB-dependent receptor, plug</fullName>
    </submittedName>
</protein>
<keyword evidence="3 8" id="KW-1134">Transmembrane beta strand</keyword>
<evidence type="ECO:0000256" key="8">
    <source>
        <dbReference type="PROSITE-ProRule" id="PRU01360"/>
    </source>
</evidence>
<evidence type="ECO:0000256" key="1">
    <source>
        <dbReference type="ARBA" id="ARBA00004571"/>
    </source>
</evidence>